<dbReference type="PROSITE" id="PS00149">
    <property type="entry name" value="SULFATASE_2"/>
    <property type="match status" value="1"/>
</dbReference>
<evidence type="ECO:0000259" key="4">
    <source>
        <dbReference type="Pfam" id="PF00884"/>
    </source>
</evidence>
<dbReference type="Pfam" id="PF00884">
    <property type="entry name" value="Sulfatase"/>
    <property type="match status" value="1"/>
</dbReference>
<evidence type="ECO:0000256" key="2">
    <source>
        <dbReference type="ARBA" id="ARBA00022801"/>
    </source>
</evidence>
<organism evidence="5 6">
    <name type="scientific">Barnesiella viscericola</name>
    <dbReference type="NCBI Taxonomy" id="397865"/>
    <lineage>
        <taxon>Bacteria</taxon>
        <taxon>Pseudomonadati</taxon>
        <taxon>Bacteroidota</taxon>
        <taxon>Bacteroidia</taxon>
        <taxon>Bacteroidales</taxon>
        <taxon>Barnesiellaceae</taxon>
        <taxon>Barnesiella</taxon>
    </lineage>
</organism>
<comment type="PTM">
    <text evidence="3">The conversion to 3-oxoalanine (also known as C-formylglycine, FGly), of a serine or cysteine residue in prokaryotes and of a cysteine residue in eukaryotes, is critical for catalytic activity.</text>
</comment>
<dbReference type="Proteomes" id="UP000757103">
    <property type="component" value="Unassembled WGS sequence"/>
</dbReference>
<dbReference type="GO" id="GO:0016787">
    <property type="term" value="F:hydrolase activity"/>
    <property type="evidence" value="ECO:0007669"/>
    <property type="project" value="UniProtKB-KW"/>
</dbReference>
<dbReference type="Gene3D" id="3.40.720.10">
    <property type="entry name" value="Alkaline Phosphatase, subunit A"/>
    <property type="match status" value="1"/>
</dbReference>
<evidence type="ECO:0000313" key="6">
    <source>
        <dbReference type="Proteomes" id="UP000757103"/>
    </source>
</evidence>
<dbReference type="InterPro" id="IPR000917">
    <property type="entry name" value="Sulfatase_N"/>
</dbReference>
<dbReference type="PROSITE" id="PS51257">
    <property type="entry name" value="PROKAR_LIPOPROTEIN"/>
    <property type="match status" value="1"/>
</dbReference>
<sequence length="510" mass="56398">MKSKLLLLPSLFLLGCTEQKPATPNVIVILADDLGFGDVSAYGSKTIHTPNIDKLAREGVCFTNGYATSATSTPSRYALMTGMYPWKNSEAKILPGDAPLIIDEQTFTLPEMMRQAGYKTAAIGKWHLGMGRGQVDWNKPVVPGANQIGFDYSCLIAATNDRVPTVYVEDGLVVGLDPADPIYVDYEHNFEGEPTALSNPELLKMKWSHGHNNSIVNGIPRIGYMKGGEKARWVDENMADYFLGKVKRFVTENKDRPFFLYYGLHQPHVPRAPHQRFVGATGLGARGDAIAEADWCVGELVACLDSLNLLENTLIVFSSDNGPVVDDGYWDGSVENLKDHKPAGGLRGGKYSLYDGGTHIPLFVYWKGRIQPCQSDAIVSQLDFLASFADLVDSRVNIDSLNLDSRNVLPALLGESSDGRDYIILEAQGKMAIRKGDWIMIPPYAGPERNETGNELGNLEDFGLYHVKNDPAQKTNVAKEYPDVLNELKDLFYRTTQGYYKAYVEEVPLK</sequence>
<reference evidence="5" key="2">
    <citation type="submission" date="2021-09" db="EMBL/GenBank/DDBJ databases">
        <authorList>
            <person name="Gilroy R."/>
        </authorList>
    </citation>
    <scope>NUCLEOTIDE SEQUENCE</scope>
    <source>
        <strain evidence="5">CHK121-7720</strain>
    </source>
</reference>
<evidence type="ECO:0000313" key="5">
    <source>
        <dbReference type="EMBL" id="HJG89055.1"/>
    </source>
</evidence>
<dbReference type="InterPro" id="IPR052701">
    <property type="entry name" value="GAG_Ulvan_Degrading_Sulfatases"/>
</dbReference>
<dbReference type="EMBL" id="DYUD01000020">
    <property type="protein sequence ID" value="HJG89055.1"/>
    <property type="molecule type" value="Genomic_DNA"/>
</dbReference>
<dbReference type="PANTHER" id="PTHR43751:SF7">
    <property type="entry name" value="ARYLSULPHATASE A"/>
    <property type="match status" value="1"/>
</dbReference>
<dbReference type="AlphaFoldDB" id="A0A921MR38"/>
<dbReference type="RefSeq" id="WP_273306101.1">
    <property type="nucleotide sequence ID" value="NZ_DYUD01000020.1"/>
</dbReference>
<accession>A0A921MR38</accession>
<dbReference type="Gene3D" id="3.30.1120.10">
    <property type="match status" value="1"/>
</dbReference>
<gene>
    <name evidence="5" type="ORF">K8U91_06235</name>
</gene>
<proteinExistence type="inferred from homology"/>
<feature type="modified residue" description="3-oxoalanine (Ser)" evidence="3">
    <location>
        <position position="72"/>
    </location>
</feature>
<comment type="caution">
    <text evidence="5">The sequence shown here is derived from an EMBL/GenBank/DDBJ whole genome shotgun (WGS) entry which is preliminary data.</text>
</comment>
<feature type="domain" description="Sulfatase N-terminal" evidence="4">
    <location>
        <begin position="24"/>
        <end position="393"/>
    </location>
</feature>
<comment type="similarity">
    <text evidence="1">Belongs to the sulfatase family.</text>
</comment>
<dbReference type="InterPro" id="IPR024607">
    <property type="entry name" value="Sulfatase_CS"/>
</dbReference>
<dbReference type="PROSITE" id="PS00523">
    <property type="entry name" value="SULFATASE_1"/>
    <property type="match status" value="1"/>
</dbReference>
<dbReference type="SUPFAM" id="SSF53649">
    <property type="entry name" value="Alkaline phosphatase-like"/>
    <property type="match status" value="1"/>
</dbReference>
<keyword evidence="2 5" id="KW-0378">Hydrolase</keyword>
<protein>
    <submittedName>
        <fullName evidence="5">Sulfatase-like hydrolase/transferase</fullName>
    </submittedName>
</protein>
<evidence type="ECO:0000256" key="3">
    <source>
        <dbReference type="PIRSR" id="PIRSR600917-52"/>
    </source>
</evidence>
<evidence type="ECO:0000256" key="1">
    <source>
        <dbReference type="ARBA" id="ARBA00008779"/>
    </source>
</evidence>
<dbReference type="PANTHER" id="PTHR43751">
    <property type="entry name" value="SULFATASE"/>
    <property type="match status" value="1"/>
</dbReference>
<dbReference type="InterPro" id="IPR017850">
    <property type="entry name" value="Alkaline_phosphatase_core_sf"/>
</dbReference>
<name>A0A921MR38_9BACT</name>
<reference evidence="5" key="1">
    <citation type="journal article" date="2021" name="PeerJ">
        <title>Extensive microbial diversity within the chicken gut microbiome revealed by metagenomics and culture.</title>
        <authorList>
            <person name="Gilroy R."/>
            <person name="Ravi A."/>
            <person name="Getino M."/>
            <person name="Pursley I."/>
            <person name="Horton D.L."/>
            <person name="Alikhan N.F."/>
            <person name="Baker D."/>
            <person name="Gharbi K."/>
            <person name="Hall N."/>
            <person name="Watson M."/>
            <person name="Adriaenssens E.M."/>
            <person name="Foster-Nyarko E."/>
            <person name="Jarju S."/>
            <person name="Secka A."/>
            <person name="Antonio M."/>
            <person name="Oren A."/>
            <person name="Chaudhuri R.R."/>
            <person name="La Ragione R."/>
            <person name="Hildebrand F."/>
            <person name="Pallen M.J."/>
        </authorList>
    </citation>
    <scope>NUCLEOTIDE SEQUENCE</scope>
    <source>
        <strain evidence="5">CHK121-7720</strain>
    </source>
</reference>